<keyword evidence="2" id="KW-1185">Reference proteome</keyword>
<proteinExistence type="predicted"/>
<sequence>MQVLFSNAYSMVQMKAVLVARTQMGGPLASRIEESGPSLDAARRLTLGLASAAAALWLVAALLPARAVDLMLGFTKICVKYIVVGADMWGDDCRGLPMVPTFKKASV</sequence>
<evidence type="ECO:0000313" key="2">
    <source>
        <dbReference type="Proteomes" id="UP000523000"/>
    </source>
</evidence>
<protein>
    <submittedName>
        <fullName evidence="1">Uncharacterized protein</fullName>
    </submittedName>
</protein>
<dbReference type="EMBL" id="JACHVS010000001">
    <property type="protein sequence ID" value="MBB2994373.1"/>
    <property type="molecule type" value="Genomic_DNA"/>
</dbReference>
<name>A0A839QFH3_9MICC</name>
<evidence type="ECO:0000313" key="1">
    <source>
        <dbReference type="EMBL" id="MBB2994373.1"/>
    </source>
</evidence>
<reference evidence="1 2" key="1">
    <citation type="submission" date="2020-08" db="EMBL/GenBank/DDBJ databases">
        <title>Sequencing the genomes of 1000 actinobacteria strains.</title>
        <authorList>
            <person name="Klenk H.-P."/>
        </authorList>
    </citation>
    <scope>NUCLEOTIDE SEQUENCE [LARGE SCALE GENOMIC DNA]</scope>
    <source>
        <strain evidence="1 2">DSM 22826</strain>
    </source>
</reference>
<dbReference type="Proteomes" id="UP000523000">
    <property type="component" value="Unassembled WGS sequence"/>
</dbReference>
<comment type="caution">
    <text evidence="1">The sequence shown here is derived from an EMBL/GenBank/DDBJ whole genome shotgun (WGS) entry which is preliminary data.</text>
</comment>
<organism evidence="1 2">
    <name type="scientific">Paeniglutamicibacter cryotolerans</name>
    <dbReference type="NCBI Taxonomy" id="670079"/>
    <lineage>
        <taxon>Bacteria</taxon>
        <taxon>Bacillati</taxon>
        <taxon>Actinomycetota</taxon>
        <taxon>Actinomycetes</taxon>
        <taxon>Micrococcales</taxon>
        <taxon>Micrococcaceae</taxon>
        <taxon>Paeniglutamicibacter</taxon>
    </lineage>
</organism>
<gene>
    <name evidence="1" type="ORF">E9229_000564</name>
</gene>
<dbReference type="AlphaFoldDB" id="A0A839QFH3"/>
<accession>A0A839QFH3</accession>